<sequence>MRPRPCIVLFATKSKVAPPNSEATLTFSHAKYKELYMEFAEEEREKRLSHASSKDCPFGTSKLNVIYEDVSAEITFNKNRAAEGWKKLVPFYRQSECDTEEIEPEDFKRLLKISEEDWTAAWKSATAMREPKVSLVRKDQDERYKAVRSRAIRYSRYTRSGRTIRPQLTLPLHSPTSTYTLINYSSGTFSIESMSSTQGRKRSRLACETCRDLKRKCDGNQPCGACVRFEYECTYKTPANKKRKTVEPEQAPPLPSPPVHVEKEVRPRVASPHHLQSLEANSGAAFLRRLALRLDPKSAPRMHTFSWNAFLGARRESQSPVSRPITEMLSRDEMSNLSTIYFEKLDIIYGFIDRDWVSCIIQNRWAGLTYEPSEDAVLCGIAAIGCLFSEVEPSPLELDLIETARFILEQKMSDTPSSTEITGWLLRVIYLRTAETPHTAWIASSILMHMLEAAGLHCEPSEESVFQVAEEQVDAELRRRLFAVSEHLNIWISFDMGRSRTILCNSTLEMPVAREGDYTYEIMELLPYSTDLDPNKTRDASELEASLSVVLDRVHSVPPSIMAQCNLALCLCRRLQSMNTSFTGKTLDKILSITLRGIEAAQAILDARSPWHQMANVPFQIICLLLAIDTRESLAQLKDAMQCLSNIATVYDTNATKEAMNTASLLILMQQRRKEKCATNLGDIVKSFPIVPLSEPQVEAPPQVMDDMRWFNNLAGELAGFDYSDLDRFLFQSTF</sequence>
<reference evidence="9 10" key="1">
    <citation type="submission" date="2018-06" db="EMBL/GenBank/DDBJ databases">
        <title>Fusarium incarnatum-equiseti species complex species 28.</title>
        <authorList>
            <person name="Gardiner D.M."/>
        </authorList>
    </citation>
    <scope>NUCLEOTIDE SEQUENCE [LARGE SCALE GENOMIC DNA]</scope>
    <source>
        <strain evidence="9 10">FIESC_28</strain>
    </source>
</reference>
<dbReference type="GO" id="GO:0009410">
    <property type="term" value="P:response to xenobiotic stimulus"/>
    <property type="evidence" value="ECO:0007669"/>
    <property type="project" value="TreeGrafter"/>
</dbReference>
<dbReference type="Proteomes" id="UP000253153">
    <property type="component" value="Unassembled WGS sequence"/>
</dbReference>
<dbReference type="GO" id="GO:0008270">
    <property type="term" value="F:zinc ion binding"/>
    <property type="evidence" value="ECO:0007669"/>
    <property type="project" value="InterPro"/>
</dbReference>
<evidence type="ECO:0000256" key="7">
    <source>
        <dbReference type="SAM" id="MobiDB-lite"/>
    </source>
</evidence>
<keyword evidence="4" id="KW-0238">DNA-binding</keyword>
<dbReference type="InterPro" id="IPR052478">
    <property type="entry name" value="Metabolite_Synth_Reg"/>
</dbReference>
<evidence type="ECO:0000313" key="10">
    <source>
        <dbReference type="Proteomes" id="UP000253153"/>
    </source>
</evidence>
<dbReference type="PROSITE" id="PS50048">
    <property type="entry name" value="ZN2_CY6_FUNGAL_2"/>
    <property type="match status" value="1"/>
</dbReference>
<dbReference type="GO" id="GO:0006351">
    <property type="term" value="P:DNA-templated transcription"/>
    <property type="evidence" value="ECO:0007669"/>
    <property type="project" value="InterPro"/>
</dbReference>
<evidence type="ECO:0000256" key="5">
    <source>
        <dbReference type="ARBA" id="ARBA00023163"/>
    </source>
</evidence>
<dbReference type="PANTHER" id="PTHR31779:SF5">
    <property type="entry name" value="ZN(II)2CYS6 TRANSCRIPTION FACTOR (EUROFUNG)"/>
    <property type="match status" value="1"/>
</dbReference>
<evidence type="ECO:0000256" key="4">
    <source>
        <dbReference type="ARBA" id="ARBA00023125"/>
    </source>
</evidence>
<keyword evidence="10" id="KW-1185">Reference proteome</keyword>
<dbReference type="PROSITE" id="PS00463">
    <property type="entry name" value="ZN2_CY6_FUNGAL_1"/>
    <property type="match status" value="1"/>
</dbReference>
<dbReference type="EMBL" id="QKXC01000031">
    <property type="protein sequence ID" value="RBR25989.1"/>
    <property type="molecule type" value="Genomic_DNA"/>
</dbReference>
<dbReference type="RefSeq" id="XP_031020580.1">
    <property type="nucleotide sequence ID" value="XM_031155413.1"/>
</dbReference>
<dbReference type="PANTHER" id="PTHR31779">
    <property type="entry name" value="2-NITROPROPANE DIOXYGENASE FAMILY, PUTATIVE (AFU_ORTHOLOGUE AFUA_2G17430)-RELATED"/>
    <property type="match status" value="1"/>
</dbReference>
<dbReference type="InterPro" id="IPR036864">
    <property type="entry name" value="Zn2-C6_fun-type_DNA-bd_sf"/>
</dbReference>
<dbReference type="Gene3D" id="4.10.240.10">
    <property type="entry name" value="Zn(2)-C6 fungal-type DNA-binding domain"/>
    <property type="match status" value="1"/>
</dbReference>
<dbReference type="CDD" id="cd00067">
    <property type="entry name" value="GAL4"/>
    <property type="match status" value="1"/>
</dbReference>
<dbReference type="SUPFAM" id="SSF57701">
    <property type="entry name" value="Zn2/Cys6 DNA-binding domain"/>
    <property type="match status" value="1"/>
</dbReference>
<protein>
    <recommendedName>
        <fullName evidence="8">Zn(2)-C6 fungal-type domain-containing protein</fullName>
    </recommendedName>
</protein>
<keyword evidence="5" id="KW-0804">Transcription</keyword>
<keyword evidence="2" id="KW-0862">Zinc</keyword>
<evidence type="ECO:0000256" key="2">
    <source>
        <dbReference type="ARBA" id="ARBA00022833"/>
    </source>
</evidence>
<evidence type="ECO:0000259" key="8">
    <source>
        <dbReference type="PROSITE" id="PS50048"/>
    </source>
</evidence>
<dbReference type="GeneID" id="41990709"/>
<accession>A0A366S9N1</accession>
<evidence type="ECO:0000313" key="9">
    <source>
        <dbReference type="EMBL" id="RBR25989.1"/>
    </source>
</evidence>
<dbReference type="SMART" id="SM00066">
    <property type="entry name" value="GAL4"/>
    <property type="match status" value="1"/>
</dbReference>
<dbReference type="CDD" id="cd12148">
    <property type="entry name" value="fungal_TF_MHR"/>
    <property type="match status" value="1"/>
</dbReference>
<keyword evidence="6" id="KW-0539">Nucleus</keyword>
<evidence type="ECO:0000256" key="1">
    <source>
        <dbReference type="ARBA" id="ARBA00022723"/>
    </source>
</evidence>
<dbReference type="Pfam" id="PF04082">
    <property type="entry name" value="Fungal_trans"/>
    <property type="match status" value="1"/>
</dbReference>
<dbReference type="Pfam" id="PF00172">
    <property type="entry name" value="Zn_clus"/>
    <property type="match status" value="1"/>
</dbReference>
<evidence type="ECO:0000256" key="3">
    <source>
        <dbReference type="ARBA" id="ARBA00023015"/>
    </source>
</evidence>
<dbReference type="GO" id="GO:0003677">
    <property type="term" value="F:DNA binding"/>
    <property type="evidence" value="ECO:0007669"/>
    <property type="project" value="UniProtKB-KW"/>
</dbReference>
<evidence type="ECO:0000256" key="6">
    <source>
        <dbReference type="ARBA" id="ARBA00023242"/>
    </source>
</evidence>
<dbReference type="GO" id="GO:0000981">
    <property type="term" value="F:DNA-binding transcription factor activity, RNA polymerase II-specific"/>
    <property type="evidence" value="ECO:0007669"/>
    <property type="project" value="InterPro"/>
</dbReference>
<feature type="domain" description="Zn(2)-C6 fungal-type" evidence="8">
    <location>
        <begin position="206"/>
        <end position="235"/>
    </location>
</feature>
<keyword evidence="3" id="KW-0805">Transcription regulation</keyword>
<gene>
    <name evidence="9" type="ORF">FIESC28_01262</name>
</gene>
<dbReference type="InterPro" id="IPR007219">
    <property type="entry name" value="XnlR_reg_dom"/>
</dbReference>
<dbReference type="InterPro" id="IPR001138">
    <property type="entry name" value="Zn2Cys6_DnaBD"/>
</dbReference>
<dbReference type="AlphaFoldDB" id="A0A366S9N1"/>
<comment type="caution">
    <text evidence="9">The sequence shown here is derived from an EMBL/GenBank/DDBJ whole genome shotgun (WGS) entry which is preliminary data.</text>
</comment>
<organism evidence="9 10">
    <name type="scientific">Fusarium coffeatum</name>
    <dbReference type="NCBI Taxonomy" id="231269"/>
    <lineage>
        <taxon>Eukaryota</taxon>
        <taxon>Fungi</taxon>
        <taxon>Dikarya</taxon>
        <taxon>Ascomycota</taxon>
        <taxon>Pezizomycotina</taxon>
        <taxon>Sordariomycetes</taxon>
        <taxon>Hypocreomycetidae</taxon>
        <taxon>Hypocreales</taxon>
        <taxon>Nectriaceae</taxon>
        <taxon>Fusarium</taxon>
        <taxon>Fusarium incarnatum-equiseti species complex</taxon>
    </lineage>
</organism>
<feature type="region of interest" description="Disordered" evidence="7">
    <location>
        <begin position="240"/>
        <end position="260"/>
    </location>
</feature>
<keyword evidence="1" id="KW-0479">Metal-binding</keyword>
<dbReference type="OrthoDB" id="9986881at2759"/>
<proteinExistence type="predicted"/>
<name>A0A366S9N1_9HYPO</name>